<feature type="transmembrane region" description="Helical" evidence="1">
    <location>
        <begin position="16"/>
        <end position="34"/>
    </location>
</feature>
<feature type="transmembrane region" description="Helical" evidence="1">
    <location>
        <begin position="46"/>
        <end position="68"/>
    </location>
</feature>
<evidence type="ECO:0000313" key="3">
    <source>
        <dbReference type="Proteomes" id="UP001596457"/>
    </source>
</evidence>
<keyword evidence="1" id="KW-1133">Transmembrane helix</keyword>
<proteinExistence type="predicted"/>
<name>A0ABW2SC32_9BURK</name>
<dbReference type="EMBL" id="JBHTBZ010000020">
    <property type="protein sequence ID" value="MFC7460764.1"/>
    <property type="molecule type" value="Genomic_DNA"/>
</dbReference>
<organism evidence="2 3">
    <name type="scientific">Hydrogenophaga defluvii</name>
    <dbReference type="NCBI Taxonomy" id="249410"/>
    <lineage>
        <taxon>Bacteria</taxon>
        <taxon>Pseudomonadati</taxon>
        <taxon>Pseudomonadota</taxon>
        <taxon>Betaproteobacteria</taxon>
        <taxon>Burkholderiales</taxon>
        <taxon>Comamonadaceae</taxon>
        <taxon>Hydrogenophaga</taxon>
    </lineage>
</organism>
<keyword evidence="1" id="KW-0472">Membrane</keyword>
<gene>
    <name evidence="2" type="ORF">ACFQU0_10020</name>
</gene>
<keyword evidence="3" id="KW-1185">Reference proteome</keyword>
<comment type="caution">
    <text evidence="2">The sequence shown here is derived from an EMBL/GenBank/DDBJ whole genome shotgun (WGS) entry which is preliminary data.</text>
</comment>
<sequence>METTETKKFSQKLTRWAVGVSVAYAGLLVWLVWVRFDKLPDMELNAIGDFLAGAFSPLAFLWLVVGYFQQGHELSASVAQLERQAKVFEAQREDEADRHRAVSLPKIHVDADPALSAFGQPSSWDIVMTNIGGAACTHFSVMAFDRRFRLDPWSVPQLAPNQFLRASLIWTPGSVPSAGPFRLVIGYVSPQVGSQAELIDMEFYVERDCLYLRKVAPTHPLTKPSNES</sequence>
<evidence type="ECO:0000313" key="2">
    <source>
        <dbReference type="EMBL" id="MFC7460764.1"/>
    </source>
</evidence>
<evidence type="ECO:0000256" key="1">
    <source>
        <dbReference type="SAM" id="Phobius"/>
    </source>
</evidence>
<accession>A0ABW2SC32</accession>
<reference evidence="3" key="1">
    <citation type="journal article" date="2019" name="Int. J. Syst. Evol. Microbiol.">
        <title>The Global Catalogue of Microorganisms (GCM) 10K type strain sequencing project: providing services to taxonomists for standard genome sequencing and annotation.</title>
        <authorList>
            <consortium name="The Broad Institute Genomics Platform"/>
            <consortium name="The Broad Institute Genome Sequencing Center for Infectious Disease"/>
            <person name="Wu L."/>
            <person name="Ma J."/>
        </authorList>
    </citation>
    <scope>NUCLEOTIDE SEQUENCE [LARGE SCALE GENOMIC DNA]</scope>
    <source>
        <strain evidence="3">CCUG 53903</strain>
    </source>
</reference>
<protein>
    <submittedName>
        <fullName evidence="2">Uncharacterized protein</fullName>
    </submittedName>
</protein>
<dbReference type="Proteomes" id="UP001596457">
    <property type="component" value="Unassembled WGS sequence"/>
</dbReference>
<keyword evidence="1" id="KW-0812">Transmembrane</keyword>